<keyword evidence="7" id="KW-1185">Reference proteome</keyword>
<gene>
    <name evidence="6" type="ORF">BLA29_007846</name>
</gene>
<feature type="repeat" description="TPR" evidence="4">
    <location>
        <begin position="29"/>
        <end position="62"/>
    </location>
</feature>
<evidence type="ECO:0000256" key="3">
    <source>
        <dbReference type="ARBA" id="ARBA00022803"/>
    </source>
</evidence>
<dbReference type="InterPro" id="IPR056836">
    <property type="entry name" value="ARM_TT21_4th"/>
</dbReference>
<keyword evidence="2" id="KW-0677">Repeat</keyword>
<dbReference type="InterPro" id="IPR040364">
    <property type="entry name" value="TTC21A/TTC21B"/>
</dbReference>
<evidence type="ECO:0000313" key="6">
    <source>
        <dbReference type="EMBL" id="OTF74548.1"/>
    </source>
</evidence>
<evidence type="ECO:0000256" key="4">
    <source>
        <dbReference type="PROSITE-ProRule" id="PRU00339"/>
    </source>
</evidence>
<comment type="similarity">
    <text evidence="1">Belongs to the TTC21 family.</text>
</comment>
<dbReference type="GO" id="GO:0035721">
    <property type="term" value="P:intraciliary retrograde transport"/>
    <property type="evidence" value="ECO:0007669"/>
    <property type="project" value="TreeGrafter"/>
</dbReference>
<protein>
    <recommendedName>
        <fullName evidence="5">Tetratricopeptide repeat protein 21A/21B fourth ARM domain-containing protein</fullName>
    </recommendedName>
</protein>
<dbReference type="Gene3D" id="1.25.40.10">
    <property type="entry name" value="Tetratricopeptide repeat domain"/>
    <property type="match status" value="1"/>
</dbReference>
<keyword evidence="3 4" id="KW-0802">TPR repeat</keyword>
<dbReference type="PANTHER" id="PTHR14699:SF0">
    <property type="entry name" value="TETRATRICOPEPTIDE REPEAT PROTEIN 21 HOMOLOG"/>
    <property type="match status" value="1"/>
</dbReference>
<dbReference type="Proteomes" id="UP000194236">
    <property type="component" value="Unassembled WGS sequence"/>
</dbReference>
<organism evidence="6 7">
    <name type="scientific">Euroglyphus maynei</name>
    <name type="common">Mayne's house dust mite</name>
    <dbReference type="NCBI Taxonomy" id="6958"/>
    <lineage>
        <taxon>Eukaryota</taxon>
        <taxon>Metazoa</taxon>
        <taxon>Ecdysozoa</taxon>
        <taxon>Arthropoda</taxon>
        <taxon>Chelicerata</taxon>
        <taxon>Arachnida</taxon>
        <taxon>Acari</taxon>
        <taxon>Acariformes</taxon>
        <taxon>Sarcoptiformes</taxon>
        <taxon>Astigmata</taxon>
        <taxon>Psoroptidia</taxon>
        <taxon>Analgoidea</taxon>
        <taxon>Pyroglyphidae</taxon>
        <taxon>Pyroglyphinae</taxon>
        <taxon>Euroglyphus</taxon>
    </lineage>
</organism>
<dbReference type="InterPro" id="IPR019734">
    <property type="entry name" value="TPR_rpt"/>
</dbReference>
<proteinExistence type="inferred from homology"/>
<dbReference type="Pfam" id="PF13174">
    <property type="entry name" value="TPR_6"/>
    <property type="match status" value="1"/>
</dbReference>
<comment type="caution">
    <text evidence="6">The sequence shown here is derived from an EMBL/GenBank/DDBJ whole genome shotgun (WGS) entry which is preliminary data.</text>
</comment>
<evidence type="ECO:0000313" key="7">
    <source>
        <dbReference type="Proteomes" id="UP000194236"/>
    </source>
</evidence>
<dbReference type="OrthoDB" id="10259630at2759"/>
<dbReference type="AlphaFoldDB" id="A0A1Y3B3K4"/>
<dbReference type="PROSITE" id="PS50005">
    <property type="entry name" value="TPR"/>
    <property type="match status" value="1"/>
</dbReference>
<dbReference type="PANTHER" id="PTHR14699">
    <property type="entry name" value="STI2 PROTEIN-RELATED"/>
    <property type="match status" value="1"/>
</dbReference>
<evidence type="ECO:0000256" key="2">
    <source>
        <dbReference type="ARBA" id="ARBA00022737"/>
    </source>
</evidence>
<dbReference type="EMBL" id="MUJZ01046539">
    <property type="protein sequence ID" value="OTF74548.1"/>
    <property type="molecule type" value="Genomic_DNA"/>
</dbReference>
<dbReference type="Pfam" id="PF25068">
    <property type="entry name" value="ARM_TT21_4th"/>
    <property type="match status" value="1"/>
</dbReference>
<sequence>MAAIYLSKYKDRKRFIECYHEIAENFPSQQSKLMLGDAYMHILQPEKAIEIYEQAVKKNPKDSTLVRKVGQALIKAHFYERAVTYYKAAIKSSGQMPSYCYDLAELLHRLGRDDQCKDIIDETDIDIQIIRIKIFNLLAQVHQRSGDRERAIQILRDAHDENQK</sequence>
<name>A0A1Y3B3K4_EURMA</name>
<feature type="domain" description="Tetratricopeptide repeat protein 21A/21B fourth ARM" evidence="5">
    <location>
        <begin position="65"/>
        <end position="163"/>
    </location>
</feature>
<dbReference type="GO" id="GO:0005929">
    <property type="term" value="C:cilium"/>
    <property type="evidence" value="ECO:0007669"/>
    <property type="project" value="GOC"/>
</dbReference>
<dbReference type="GO" id="GO:0061512">
    <property type="term" value="P:protein localization to cilium"/>
    <property type="evidence" value="ECO:0007669"/>
    <property type="project" value="TreeGrafter"/>
</dbReference>
<accession>A0A1Y3B3K4</accession>
<dbReference type="SUPFAM" id="SSF48452">
    <property type="entry name" value="TPR-like"/>
    <property type="match status" value="1"/>
</dbReference>
<dbReference type="GO" id="GO:0030991">
    <property type="term" value="C:intraciliary transport particle A"/>
    <property type="evidence" value="ECO:0007669"/>
    <property type="project" value="TreeGrafter"/>
</dbReference>
<reference evidence="6 7" key="1">
    <citation type="submission" date="2017-03" db="EMBL/GenBank/DDBJ databases">
        <title>Genome Survey of Euroglyphus maynei.</title>
        <authorList>
            <person name="Arlian L.G."/>
            <person name="Morgan M.S."/>
            <person name="Rider S.D."/>
        </authorList>
    </citation>
    <scope>NUCLEOTIDE SEQUENCE [LARGE SCALE GENOMIC DNA]</scope>
    <source>
        <strain evidence="6">Arlian Lab</strain>
        <tissue evidence="6">Whole body</tissue>
    </source>
</reference>
<dbReference type="InterPro" id="IPR011990">
    <property type="entry name" value="TPR-like_helical_dom_sf"/>
</dbReference>
<evidence type="ECO:0000256" key="1">
    <source>
        <dbReference type="ARBA" id="ARBA00010935"/>
    </source>
</evidence>
<evidence type="ECO:0000259" key="5">
    <source>
        <dbReference type="Pfam" id="PF25068"/>
    </source>
</evidence>